<dbReference type="PANTHER" id="PTHR37574">
    <property type="entry name" value="LIPASE B"/>
    <property type="match status" value="1"/>
</dbReference>
<dbReference type="AlphaFoldDB" id="A0A8B2VK97"/>
<comment type="caution">
    <text evidence="1">The sequence shown here is derived from an EMBL/GenBank/DDBJ whole genome shotgun (WGS) entry which is preliminary data.</text>
</comment>
<evidence type="ECO:0000313" key="1">
    <source>
        <dbReference type="EMBL" id="PGF33831.1"/>
    </source>
</evidence>
<reference evidence="1 2" key="1">
    <citation type="submission" date="2017-02" db="EMBL/GenBank/DDBJ databases">
        <title>Prevalence of linear plasmids in Cutibacterium acnes isolates obtained from cancerous prostatic tissue.</title>
        <authorList>
            <person name="Davidsson S."/>
            <person name="Bruggemann H."/>
        </authorList>
    </citation>
    <scope>NUCLEOTIDE SEQUENCE [LARGE SCALE GENOMIC DNA]</scope>
    <source>
        <strain evidence="1 2">11-78</strain>
    </source>
</reference>
<evidence type="ECO:0000313" key="2">
    <source>
        <dbReference type="Proteomes" id="UP000226191"/>
    </source>
</evidence>
<dbReference type="GO" id="GO:0016042">
    <property type="term" value="P:lipid catabolic process"/>
    <property type="evidence" value="ECO:0007669"/>
    <property type="project" value="InterPro"/>
</dbReference>
<proteinExistence type="predicted"/>
<organism evidence="1 2">
    <name type="scientific">Cutibacterium acnes</name>
    <name type="common">Propionibacterium acnes</name>
    <dbReference type="NCBI Taxonomy" id="1747"/>
    <lineage>
        <taxon>Bacteria</taxon>
        <taxon>Bacillati</taxon>
        <taxon>Actinomycetota</taxon>
        <taxon>Actinomycetes</taxon>
        <taxon>Propionibacteriales</taxon>
        <taxon>Propionibacteriaceae</taxon>
        <taxon>Cutibacterium</taxon>
    </lineage>
</organism>
<dbReference type="EMBL" id="MVCE01000003">
    <property type="protein sequence ID" value="PGF33831.1"/>
    <property type="molecule type" value="Genomic_DNA"/>
</dbReference>
<sequence length="339" mass="35995">MKINARFAVMAASVAVLMAAAPTAQAVTSPGDIHPLVQAAHSPDGIPGNGVGPEFHTSSMARSYSEKHLGVAPRGVNDFSCKVKPGDRPVILIPGTGGNAFATWSFYGPHLAHEGYCVYTFTTNVPVGILDEGWGFTGDVRASAQALGAFVDRVRKATGSEKVDVVGHSQGGGILPNAYIKMYGGASKVDKLIGLVAANHGTTAVGLYKLVDGLPEAVKDFLSTWSYDHNMEAYGQQLKGSALMQQVYRDGDTVPGIAYTVISTRLDTTVTPYTQAFLKGAKNMTVQDACPLDAYGHGRLPYDPVAYQMVLNALDPKHPREISCTWRPRVLPVSTTDAA</sequence>
<dbReference type="GeneID" id="92858032"/>
<dbReference type="Proteomes" id="UP000226191">
    <property type="component" value="Unassembled WGS sequence"/>
</dbReference>
<dbReference type="InterPro" id="IPR029058">
    <property type="entry name" value="AB_hydrolase_fold"/>
</dbReference>
<gene>
    <name evidence="1" type="ORF">B1B09_07945</name>
</gene>
<dbReference type="Gene3D" id="3.40.50.1820">
    <property type="entry name" value="alpha/beta hydrolase"/>
    <property type="match status" value="1"/>
</dbReference>
<dbReference type="InterPro" id="IPR002918">
    <property type="entry name" value="Lipase_EstA/Esterase_EstB"/>
</dbReference>
<dbReference type="RefSeq" id="WP_002516320.1">
    <property type="nucleotide sequence ID" value="NZ_AP022844.1"/>
</dbReference>
<dbReference type="SUPFAM" id="SSF53474">
    <property type="entry name" value="alpha/beta-Hydrolases"/>
    <property type="match status" value="1"/>
</dbReference>
<dbReference type="SMR" id="A0A8B2VK97"/>
<dbReference type="InterPro" id="IPR053228">
    <property type="entry name" value="Stereospecific_Lipase"/>
</dbReference>
<accession>A0A8B2VK97</accession>
<dbReference type="PANTHER" id="PTHR37574:SF1">
    <property type="entry name" value="LIPASE B"/>
    <property type="match status" value="1"/>
</dbReference>
<dbReference type="OrthoDB" id="8871309at2"/>
<protein>
    <submittedName>
        <fullName evidence="1">Triacylglycerol lipase</fullName>
    </submittedName>
</protein>
<dbReference type="GO" id="GO:0016787">
    <property type="term" value="F:hydrolase activity"/>
    <property type="evidence" value="ECO:0007669"/>
    <property type="project" value="InterPro"/>
</dbReference>
<dbReference type="Pfam" id="PF01674">
    <property type="entry name" value="Lipase_2"/>
    <property type="match status" value="1"/>
</dbReference>
<name>A0A8B2VK97_CUTAC</name>